<evidence type="ECO:0000256" key="9">
    <source>
        <dbReference type="ARBA" id="ARBA00022967"/>
    </source>
</evidence>
<dbReference type="PROSITE" id="PS00645">
    <property type="entry name" value="COMPLEX1_51K_2"/>
    <property type="match status" value="1"/>
</dbReference>
<sequence>MNAIPKDSRLRYHCQLRQSAAERRADTHPLTWRLREDGARVGLEEYRDKEGYRAAAHALEHCSSADVIDTMKKANVRGRGGGGFSAGVKWGLTQVGDHLPRGYLVCNADEMEPGTFKDRLLLEQLPHLLIEGMIIAGYANRSRFGYIFLRGEYVEAAHSLAVAIEEAREAGWLGSNVAGSGYDFDIALHTGAGRYICGEETALISSLEGKRANPRAKPPFPGQSGAWGKPTVVNNVETLCNAPAVMRHGADWYQGLSGGLSDDGGTKLYGVSGLVERPGLWELPIGTSGREILERAGGMREGHTLKAWLPGGGSTGFLLPEHLDLALDFDTIGQHGSRLGTGLLTVVSERQSIVSLLRNLEQFFARESCGWCTPCRDGLPWTVKLLQALERGEGEQGDIEILEQHTTDLGPGLTFCAHAPGAAMPLESALKYFRDEFERGVTHPPRTAHADPIPVGEV</sequence>
<evidence type="ECO:0000256" key="5">
    <source>
        <dbReference type="ARBA" id="ARBA00022485"/>
    </source>
</evidence>
<evidence type="ECO:0000256" key="3">
    <source>
        <dbReference type="ARBA" id="ARBA00007523"/>
    </source>
</evidence>
<evidence type="ECO:0000256" key="1">
    <source>
        <dbReference type="ARBA" id="ARBA00001917"/>
    </source>
</evidence>
<evidence type="ECO:0000256" key="2">
    <source>
        <dbReference type="ARBA" id="ARBA00001966"/>
    </source>
</evidence>
<evidence type="ECO:0000256" key="8">
    <source>
        <dbReference type="ARBA" id="ARBA00022723"/>
    </source>
</evidence>
<comment type="similarity">
    <text evidence="3 14">Belongs to the complex I 51 kDa subunit family.</text>
</comment>
<dbReference type="SUPFAM" id="SSF142984">
    <property type="entry name" value="Nqo1 middle domain-like"/>
    <property type="match status" value="1"/>
</dbReference>
<keyword evidence="6 14" id="KW-0285">Flavoprotein</keyword>
<keyword evidence="10 14" id="KW-0408">Iron</keyword>
<dbReference type="InterPro" id="IPR001949">
    <property type="entry name" value="NADH-UbQ_OxRdtase_51kDa_CS"/>
</dbReference>
<keyword evidence="17" id="KW-1185">Reference proteome</keyword>
<keyword evidence="5 14" id="KW-0004">4Fe-4S</keyword>
<reference evidence="17" key="1">
    <citation type="journal article" date="2019" name="Int. J. Syst. Evol. Microbiol.">
        <title>The Global Catalogue of Microorganisms (GCM) 10K type strain sequencing project: providing services to taxonomists for standard genome sequencing and annotation.</title>
        <authorList>
            <consortium name="The Broad Institute Genomics Platform"/>
            <consortium name="The Broad Institute Genome Sequencing Center for Infectious Disease"/>
            <person name="Wu L."/>
            <person name="Ma J."/>
        </authorList>
    </citation>
    <scope>NUCLEOTIDE SEQUENCE [LARGE SCALE GENOMIC DNA]</scope>
    <source>
        <strain evidence="17">JCM 18472</strain>
    </source>
</reference>
<evidence type="ECO:0000256" key="13">
    <source>
        <dbReference type="ARBA" id="ARBA00047712"/>
    </source>
</evidence>
<dbReference type="RefSeq" id="WP_031384927.1">
    <property type="nucleotide sequence ID" value="NZ_BAABKI010000023.1"/>
</dbReference>
<proteinExistence type="inferred from homology"/>
<accession>A0ABP9RFC4</accession>
<keyword evidence="7 14" id="KW-0288">FMN</keyword>
<dbReference type="Pfam" id="PF10531">
    <property type="entry name" value="SLBB"/>
    <property type="match status" value="1"/>
</dbReference>
<dbReference type="NCBIfam" id="TIGR01959">
    <property type="entry name" value="nuoF_fam"/>
    <property type="match status" value="1"/>
</dbReference>
<dbReference type="InterPro" id="IPR019575">
    <property type="entry name" value="Nuop51_4Fe4S-bd"/>
</dbReference>
<dbReference type="Pfam" id="PF01512">
    <property type="entry name" value="Complex1_51K"/>
    <property type="match status" value="1"/>
</dbReference>
<comment type="catalytic activity">
    <reaction evidence="13 14">
        <text>a quinone + NADH + 5 H(+)(in) = a quinol + NAD(+) + 4 H(+)(out)</text>
        <dbReference type="Rhea" id="RHEA:57888"/>
        <dbReference type="ChEBI" id="CHEBI:15378"/>
        <dbReference type="ChEBI" id="CHEBI:24646"/>
        <dbReference type="ChEBI" id="CHEBI:57540"/>
        <dbReference type="ChEBI" id="CHEBI:57945"/>
        <dbReference type="ChEBI" id="CHEBI:132124"/>
    </reaction>
</comment>
<protein>
    <recommendedName>
        <fullName evidence="4 14">NADH-quinone oxidoreductase subunit F</fullName>
        <ecNumber evidence="14">7.1.1.-</ecNumber>
    </recommendedName>
</protein>
<dbReference type="SUPFAM" id="SSF142019">
    <property type="entry name" value="Nqo1 FMN-binding domain-like"/>
    <property type="match status" value="1"/>
</dbReference>
<dbReference type="InterPro" id="IPR037225">
    <property type="entry name" value="Nuo51_FMN-bd_sf"/>
</dbReference>
<comment type="caution">
    <text evidence="16">The sequence shown here is derived from an EMBL/GenBank/DDBJ whole genome shotgun (WGS) entry which is preliminary data.</text>
</comment>
<dbReference type="InterPro" id="IPR011537">
    <property type="entry name" value="NADH-UbQ_OxRdtase_suF"/>
</dbReference>
<evidence type="ECO:0000256" key="11">
    <source>
        <dbReference type="ARBA" id="ARBA00023014"/>
    </source>
</evidence>
<feature type="domain" description="NADH-ubiquinone oxidoreductase 51kDa subunit iron-sulphur binding" evidence="15">
    <location>
        <begin position="354"/>
        <end position="399"/>
    </location>
</feature>
<comment type="cofactor">
    <cofactor evidence="1 14">
        <name>FMN</name>
        <dbReference type="ChEBI" id="CHEBI:58210"/>
    </cofactor>
</comment>
<evidence type="ECO:0000256" key="14">
    <source>
        <dbReference type="RuleBase" id="RU364066"/>
    </source>
</evidence>
<dbReference type="EC" id="7.1.1.-" evidence="14"/>
<dbReference type="Pfam" id="PF10589">
    <property type="entry name" value="NADH_4Fe-4S"/>
    <property type="match status" value="1"/>
</dbReference>
<evidence type="ECO:0000313" key="17">
    <source>
        <dbReference type="Proteomes" id="UP001500074"/>
    </source>
</evidence>
<dbReference type="Gene3D" id="1.20.1440.230">
    <property type="entry name" value="NADH-ubiquinone oxidoreductase 51kDa subunit, iron-sulphur binding domain"/>
    <property type="match status" value="1"/>
</dbReference>
<dbReference type="SUPFAM" id="SSF140490">
    <property type="entry name" value="Nqo1C-terminal domain-like"/>
    <property type="match status" value="1"/>
</dbReference>
<keyword evidence="12 14" id="KW-0520">NAD</keyword>
<evidence type="ECO:0000259" key="15">
    <source>
        <dbReference type="SMART" id="SM00928"/>
    </source>
</evidence>
<dbReference type="SMART" id="SM00928">
    <property type="entry name" value="NADH_4Fe-4S"/>
    <property type="match status" value="1"/>
</dbReference>
<evidence type="ECO:0000313" key="16">
    <source>
        <dbReference type="EMBL" id="GAA5176713.1"/>
    </source>
</evidence>
<dbReference type="Gene3D" id="3.10.20.600">
    <property type="match status" value="1"/>
</dbReference>
<comment type="cofactor">
    <cofactor evidence="2 14">
        <name>[4Fe-4S] cluster</name>
        <dbReference type="ChEBI" id="CHEBI:49883"/>
    </cofactor>
</comment>
<evidence type="ECO:0000256" key="12">
    <source>
        <dbReference type="ARBA" id="ARBA00023027"/>
    </source>
</evidence>
<keyword evidence="8 14" id="KW-0479">Metal-binding</keyword>
<evidence type="ECO:0000256" key="4">
    <source>
        <dbReference type="ARBA" id="ARBA00019901"/>
    </source>
</evidence>
<evidence type="ECO:0000256" key="6">
    <source>
        <dbReference type="ARBA" id="ARBA00022630"/>
    </source>
</evidence>
<dbReference type="InterPro" id="IPR037207">
    <property type="entry name" value="Nuop51_4Fe4S-bd_sf"/>
</dbReference>
<evidence type="ECO:0000256" key="10">
    <source>
        <dbReference type="ARBA" id="ARBA00023004"/>
    </source>
</evidence>
<dbReference type="InterPro" id="IPR011538">
    <property type="entry name" value="Nuo51_FMN-bd"/>
</dbReference>
<comment type="function">
    <text evidence="14">NDH-1 shuttles electrons from NADH, via FMN and iron-sulfur (Fe-S) centers, to quinones in the respiratory chain.</text>
</comment>
<organism evidence="16 17">
    <name type="scientific">Modicisalibacter zincidurans</name>
    <dbReference type="NCBI Taxonomy" id="1178777"/>
    <lineage>
        <taxon>Bacteria</taxon>
        <taxon>Pseudomonadati</taxon>
        <taxon>Pseudomonadota</taxon>
        <taxon>Gammaproteobacteria</taxon>
        <taxon>Oceanospirillales</taxon>
        <taxon>Halomonadaceae</taxon>
        <taxon>Modicisalibacter</taxon>
    </lineage>
</organism>
<dbReference type="Gene3D" id="3.40.50.11540">
    <property type="entry name" value="NADH-ubiquinone oxidoreductase 51kDa subunit"/>
    <property type="match status" value="1"/>
</dbReference>
<dbReference type="InterPro" id="IPR019554">
    <property type="entry name" value="Soluble_ligand-bd"/>
</dbReference>
<name>A0ABP9RFC4_9GAMM</name>
<evidence type="ECO:0000256" key="7">
    <source>
        <dbReference type="ARBA" id="ARBA00022643"/>
    </source>
</evidence>
<gene>
    <name evidence="16" type="primary">nuoF</name>
    <name evidence="16" type="ORF">GCM10023342_22770</name>
</gene>
<keyword evidence="14" id="KW-0874">Quinone</keyword>
<keyword evidence="11 14" id="KW-0411">Iron-sulfur</keyword>
<keyword evidence="9" id="KW-1278">Translocase</keyword>
<dbReference type="EMBL" id="BAABKI010000023">
    <property type="protein sequence ID" value="GAA5176713.1"/>
    <property type="molecule type" value="Genomic_DNA"/>
</dbReference>
<dbReference type="PANTHER" id="PTHR43578">
    <property type="entry name" value="NADH-QUINONE OXIDOREDUCTASE SUBUNIT F"/>
    <property type="match status" value="1"/>
</dbReference>
<dbReference type="PANTHER" id="PTHR43578:SF3">
    <property type="entry name" value="NADH-QUINONE OXIDOREDUCTASE SUBUNIT F"/>
    <property type="match status" value="1"/>
</dbReference>
<dbReference type="Proteomes" id="UP001500074">
    <property type="component" value="Unassembled WGS sequence"/>
</dbReference>